<keyword evidence="2" id="KW-0687">Ribonucleoprotein</keyword>
<evidence type="ECO:0000313" key="2">
    <source>
        <dbReference type="EMBL" id="PZW21020.1"/>
    </source>
</evidence>
<organism evidence="2 3">
    <name type="scientific">Thermosporothrix hazakensis</name>
    <dbReference type="NCBI Taxonomy" id="644383"/>
    <lineage>
        <taxon>Bacteria</taxon>
        <taxon>Bacillati</taxon>
        <taxon>Chloroflexota</taxon>
        <taxon>Ktedonobacteria</taxon>
        <taxon>Ktedonobacterales</taxon>
        <taxon>Thermosporotrichaceae</taxon>
        <taxon>Thermosporothrix</taxon>
    </lineage>
</organism>
<dbReference type="CDD" id="cd04301">
    <property type="entry name" value="NAT_SF"/>
    <property type="match status" value="1"/>
</dbReference>
<evidence type="ECO:0000259" key="1">
    <source>
        <dbReference type="PROSITE" id="PS51186"/>
    </source>
</evidence>
<dbReference type="AlphaFoldDB" id="A0A326TXB6"/>
<dbReference type="GO" id="GO:0005840">
    <property type="term" value="C:ribosome"/>
    <property type="evidence" value="ECO:0007669"/>
    <property type="project" value="UniProtKB-KW"/>
</dbReference>
<comment type="caution">
    <text evidence="2">The sequence shown here is derived from an EMBL/GenBank/DDBJ whole genome shotgun (WGS) entry which is preliminary data.</text>
</comment>
<dbReference type="GO" id="GO:0016747">
    <property type="term" value="F:acyltransferase activity, transferring groups other than amino-acyl groups"/>
    <property type="evidence" value="ECO:0007669"/>
    <property type="project" value="InterPro"/>
</dbReference>
<accession>A0A326TXB6</accession>
<dbReference type="EMBL" id="QKUF01000038">
    <property type="protein sequence ID" value="PZW21020.1"/>
    <property type="molecule type" value="Genomic_DNA"/>
</dbReference>
<dbReference type="Gene3D" id="3.40.630.30">
    <property type="match status" value="1"/>
</dbReference>
<dbReference type="Proteomes" id="UP000248806">
    <property type="component" value="Unassembled WGS sequence"/>
</dbReference>
<keyword evidence="2" id="KW-0689">Ribosomal protein</keyword>
<evidence type="ECO:0000313" key="3">
    <source>
        <dbReference type="Proteomes" id="UP000248806"/>
    </source>
</evidence>
<dbReference type="Pfam" id="PF13508">
    <property type="entry name" value="Acetyltransf_7"/>
    <property type="match status" value="1"/>
</dbReference>
<keyword evidence="3" id="KW-1185">Reference proteome</keyword>
<sequence>MRVRLHNLAAKRPVSEDLEAVIELMHECEKADKGFVEKTEESLRERWQAAHFNLNADAWLITTNKGHIAGYSDVWRMENGRLRASVYVHPAYRGRGVGTLLLWLNEERARQLMWGIPAHIQVSLQYIVDGTHRTAKRLLEREGYHCERPFWRVHINMNTSFLQELNNGKEGETLAVELVVDPEKAAATPGNKPYAARQYCTYEKVLRAAVKAEKVVKEERHYVSA</sequence>
<dbReference type="PROSITE" id="PS51186">
    <property type="entry name" value="GNAT"/>
    <property type="match status" value="1"/>
</dbReference>
<proteinExistence type="predicted"/>
<dbReference type="SUPFAM" id="SSF55729">
    <property type="entry name" value="Acyl-CoA N-acyltransferases (Nat)"/>
    <property type="match status" value="1"/>
</dbReference>
<protein>
    <submittedName>
        <fullName evidence="2">Ribosomal protein S18 acetylase RimI-like enzyme</fullName>
    </submittedName>
</protein>
<dbReference type="InterPro" id="IPR000182">
    <property type="entry name" value="GNAT_dom"/>
</dbReference>
<reference evidence="2 3" key="1">
    <citation type="submission" date="2018-06" db="EMBL/GenBank/DDBJ databases">
        <title>Genomic Encyclopedia of Archaeal and Bacterial Type Strains, Phase II (KMG-II): from individual species to whole genera.</title>
        <authorList>
            <person name="Goeker M."/>
        </authorList>
    </citation>
    <scope>NUCLEOTIDE SEQUENCE [LARGE SCALE GENOMIC DNA]</scope>
    <source>
        <strain evidence="2 3">ATCC BAA-1881</strain>
    </source>
</reference>
<feature type="domain" description="N-acetyltransferase" evidence="1">
    <location>
        <begin position="9"/>
        <end position="166"/>
    </location>
</feature>
<name>A0A326TXB6_THEHA</name>
<gene>
    <name evidence="2" type="ORF">EI42_05782</name>
</gene>
<dbReference type="RefSeq" id="WP_111326018.1">
    <property type="nucleotide sequence ID" value="NZ_BIFX01000001.1"/>
</dbReference>
<dbReference type="InterPro" id="IPR016181">
    <property type="entry name" value="Acyl_CoA_acyltransferase"/>
</dbReference>